<proteinExistence type="predicted"/>
<accession>A0A1B6DCP8</accession>
<name>A0A1B6DCP8_9HEMI</name>
<sequence length="339" mass="38678">MMPLTTSDYFNRMFSVQGEQILLFYKKTGYKVILSDNIRLCGPPKHLADKYKPGFECMVIINKLPIDAFEPEIFHFASGAGKIYQIGLKKGKSGEKFKSCFIKYCISISAKNAVKHLDRNLRPGVQVSITFFNEYNNVGLNTKFITTDNTQDPSLNSSFQMYPSPVGRRNKVENKNNFSAGTNELLHHASTIAGLHNRSTVSFTGNNCTQSTKWIDWDLKHYSYFCSDDSYRTSEENIKHMKSSEFFQPNMELCTGNNLPDLINLDLRKLKTPDTPFTSTNTSCSTPEISQQKRWVSAQSYCNRDFRPQISGTDYNDRVLQQNLLKNQASYQFPVDAQS</sequence>
<dbReference type="GO" id="GO:0003676">
    <property type="term" value="F:nucleic acid binding"/>
    <property type="evidence" value="ECO:0007669"/>
    <property type="project" value="InterPro"/>
</dbReference>
<gene>
    <name evidence="1" type="ORF">g.2816</name>
</gene>
<evidence type="ECO:0000313" key="1">
    <source>
        <dbReference type="EMBL" id="JAS23436.1"/>
    </source>
</evidence>
<dbReference type="AlphaFoldDB" id="A0A1B6DCP8"/>
<dbReference type="SUPFAM" id="SSF54928">
    <property type="entry name" value="RNA-binding domain, RBD"/>
    <property type="match status" value="1"/>
</dbReference>
<dbReference type="InterPro" id="IPR035979">
    <property type="entry name" value="RBD_domain_sf"/>
</dbReference>
<evidence type="ECO:0008006" key="2">
    <source>
        <dbReference type="Google" id="ProtNLM"/>
    </source>
</evidence>
<organism evidence="1">
    <name type="scientific">Clastoptera arizonana</name>
    <name type="common">Arizona spittle bug</name>
    <dbReference type="NCBI Taxonomy" id="38151"/>
    <lineage>
        <taxon>Eukaryota</taxon>
        <taxon>Metazoa</taxon>
        <taxon>Ecdysozoa</taxon>
        <taxon>Arthropoda</taxon>
        <taxon>Hexapoda</taxon>
        <taxon>Insecta</taxon>
        <taxon>Pterygota</taxon>
        <taxon>Neoptera</taxon>
        <taxon>Paraneoptera</taxon>
        <taxon>Hemiptera</taxon>
        <taxon>Auchenorrhyncha</taxon>
        <taxon>Cercopoidea</taxon>
        <taxon>Clastopteridae</taxon>
        <taxon>Clastoptera</taxon>
    </lineage>
</organism>
<reference evidence="1" key="1">
    <citation type="submission" date="2015-12" db="EMBL/GenBank/DDBJ databases">
        <title>De novo transcriptome assembly of four potential Pierce s Disease insect vectors from Arizona vineyards.</title>
        <authorList>
            <person name="Tassone E.E."/>
        </authorList>
    </citation>
    <scope>NUCLEOTIDE SEQUENCE</scope>
</reference>
<dbReference type="EMBL" id="GEDC01013862">
    <property type="protein sequence ID" value="JAS23436.1"/>
    <property type="molecule type" value="Transcribed_RNA"/>
</dbReference>
<protein>
    <recommendedName>
        <fullName evidence="2">RRM domain-containing protein</fullName>
    </recommendedName>
</protein>